<dbReference type="EMBL" id="JACHJP010000007">
    <property type="protein sequence ID" value="MBB4918712.1"/>
    <property type="molecule type" value="Genomic_DNA"/>
</dbReference>
<feature type="region of interest" description="Disordered" evidence="12">
    <location>
        <begin position="328"/>
        <end position="347"/>
    </location>
</feature>
<keyword evidence="11 13" id="KW-0472">Membrane</keyword>
<keyword evidence="3" id="KW-1003">Cell membrane</keyword>
<evidence type="ECO:0000256" key="9">
    <source>
        <dbReference type="ARBA" id="ARBA00022989"/>
    </source>
</evidence>
<feature type="transmembrane region" description="Helical" evidence="13">
    <location>
        <begin position="208"/>
        <end position="227"/>
    </location>
</feature>
<accession>A0A7W7QS14</accession>
<feature type="domain" description="Peptidase M48" evidence="14">
    <location>
        <begin position="139"/>
        <end position="330"/>
    </location>
</feature>
<dbReference type="RefSeq" id="WP_184720223.1">
    <property type="nucleotide sequence ID" value="NZ_JACHJP010000007.1"/>
</dbReference>
<dbReference type="GO" id="GO:0005886">
    <property type="term" value="C:plasma membrane"/>
    <property type="evidence" value="ECO:0007669"/>
    <property type="project" value="UniProtKB-SubCell"/>
</dbReference>
<keyword evidence="9 13" id="KW-1133">Transmembrane helix</keyword>
<name>A0A7W7QS14_9ACTN</name>
<dbReference type="PANTHER" id="PTHR43221:SF1">
    <property type="entry name" value="PROTEASE HTPX"/>
    <property type="match status" value="1"/>
</dbReference>
<keyword evidence="8" id="KW-0862">Zinc</keyword>
<sequence length="644" mass="68732">MIVVRALLALGLLAGLYLLCLVLVLLDVGALVLLVWGALVEGRPLQAGMVMTALTTIPALWVLRGLFVTGAEAPETPGGVSVTPEQAPELWAAVTELAGRLGTRPPATVRLTAEVNAEVTEETRLLGLVGGRRHLYVGLPLLAGLTAGELRVVLCHELGHYAHAHTRLGAITYRGHLALRVTLDRLERSRSPHPSARGGRRQNVPVSWIWWPFVGYAMLYFWISSAVNRRQELQADAAAAKIAGAGVAAEALWRALVVLPVAWGEFRGGHLDPMHARGYLPDDPLTVFAAMLAAPGYRARITGLARATPSGRTSRYDSHPSLERRLRALGGRGKPSGGSRTPASEAGFGVEPDTVRHCLFPGAEEGRAVLAWAEWVELTTETLATEPVRGLVRAARRVGGAARPALATVLDLLADGHAGRLASCLDPPEEKAALARLDAALFALVGQALVVRGRAVWETTWTGQSRLAWTGRGRAVAAGVTVGEVRALVTAAVFGGVREVRRLRLRLGALGVDPAAWLGHDAEGTRQAEEPVATMSVTVAVDAEESQEDRRQFRLRLAGAALVGVLFLVTALSSMSGDHEDSEPASPPAGVFVTPWRGLNPGLPSPYVVPPELLRPGLDPETARRLDELLERGLVEHHEDAGKR</sequence>
<keyword evidence="7" id="KW-0378">Hydrolase</keyword>
<keyword evidence="16" id="KW-1185">Reference proteome</keyword>
<dbReference type="AlphaFoldDB" id="A0A7W7QS14"/>
<evidence type="ECO:0000256" key="3">
    <source>
        <dbReference type="ARBA" id="ARBA00022475"/>
    </source>
</evidence>
<comment type="cofactor">
    <cofactor evidence="1">
        <name>Zn(2+)</name>
        <dbReference type="ChEBI" id="CHEBI:29105"/>
    </cofactor>
</comment>
<dbReference type="Proteomes" id="UP000552644">
    <property type="component" value="Unassembled WGS sequence"/>
</dbReference>
<evidence type="ECO:0000313" key="15">
    <source>
        <dbReference type="EMBL" id="MBB4918712.1"/>
    </source>
</evidence>
<gene>
    <name evidence="15" type="ORF">FHS44_005842</name>
</gene>
<evidence type="ECO:0000256" key="11">
    <source>
        <dbReference type="ARBA" id="ARBA00023136"/>
    </source>
</evidence>
<dbReference type="Pfam" id="PF01435">
    <property type="entry name" value="Peptidase_M48"/>
    <property type="match status" value="1"/>
</dbReference>
<dbReference type="InterPro" id="IPR001915">
    <property type="entry name" value="Peptidase_M48"/>
</dbReference>
<dbReference type="Gene3D" id="3.30.2010.10">
    <property type="entry name" value="Metalloproteases ('zincins'), catalytic domain"/>
    <property type="match status" value="1"/>
</dbReference>
<evidence type="ECO:0000259" key="14">
    <source>
        <dbReference type="Pfam" id="PF01435"/>
    </source>
</evidence>
<organism evidence="15 16">
    <name type="scientific">Streptosporangium saharense</name>
    <dbReference type="NCBI Taxonomy" id="1706840"/>
    <lineage>
        <taxon>Bacteria</taxon>
        <taxon>Bacillati</taxon>
        <taxon>Actinomycetota</taxon>
        <taxon>Actinomycetes</taxon>
        <taxon>Streptosporangiales</taxon>
        <taxon>Streptosporangiaceae</taxon>
        <taxon>Streptosporangium</taxon>
    </lineage>
</organism>
<evidence type="ECO:0000256" key="7">
    <source>
        <dbReference type="ARBA" id="ARBA00022801"/>
    </source>
</evidence>
<keyword evidence="10" id="KW-0482">Metalloprotease</keyword>
<dbReference type="GO" id="GO:0006508">
    <property type="term" value="P:proteolysis"/>
    <property type="evidence" value="ECO:0007669"/>
    <property type="project" value="UniProtKB-KW"/>
</dbReference>
<evidence type="ECO:0000256" key="4">
    <source>
        <dbReference type="ARBA" id="ARBA00022670"/>
    </source>
</evidence>
<dbReference type="PANTHER" id="PTHR43221">
    <property type="entry name" value="PROTEASE HTPX"/>
    <property type="match status" value="1"/>
</dbReference>
<dbReference type="CDD" id="cd07328">
    <property type="entry name" value="M48_Ste24p_like"/>
    <property type="match status" value="1"/>
</dbReference>
<comment type="caution">
    <text evidence="15">The sequence shown here is derived from an EMBL/GenBank/DDBJ whole genome shotgun (WGS) entry which is preliminary data.</text>
</comment>
<reference evidence="15 16" key="1">
    <citation type="submission" date="2020-08" db="EMBL/GenBank/DDBJ databases">
        <title>Genomic Encyclopedia of Type Strains, Phase III (KMG-III): the genomes of soil and plant-associated and newly described type strains.</title>
        <authorList>
            <person name="Whitman W."/>
        </authorList>
    </citation>
    <scope>NUCLEOTIDE SEQUENCE [LARGE SCALE GENOMIC DNA]</scope>
    <source>
        <strain evidence="15 16">CECT 8840</strain>
    </source>
</reference>
<keyword evidence="4 15" id="KW-0645">Protease</keyword>
<evidence type="ECO:0000256" key="2">
    <source>
        <dbReference type="ARBA" id="ARBA00004651"/>
    </source>
</evidence>
<evidence type="ECO:0000256" key="1">
    <source>
        <dbReference type="ARBA" id="ARBA00001947"/>
    </source>
</evidence>
<proteinExistence type="predicted"/>
<evidence type="ECO:0000256" key="6">
    <source>
        <dbReference type="ARBA" id="ARBA00022723"/>
    </source>
</evidence>
<evidence type="ECO:0000256" key="12">
    <source>
        <dbReference type="SAM" id="MobiDB-lite"/>
    </source>
</evidence>
<comment type="subcellular location">
    <subcellularLocation>
        <location evidence="2">Cell membrane</location>
        <topology evidence="2">Multi-pass membrane protein</topology>
    </subcellularLocation>
</comment>
<evidence type="ECO:0000256" key="10">
    <source>
        <dbReference type="ARBA" id="ARBA00023049"/>
    </source>
</evidence>
<keyword evidence="5 13" id="KW-0812">Transmembrane</keyword>
<evidence type="ECO:0000313" key="16">
    <source>
        <dbReference type="Proteomes" id="UP000552644"/>
    </source>
</evidence>
<evidence type="ECO:0000256" key="5">
    <source>
        <dbReference type="ARBA" id="ARBA00022692"/>
    </source>
</evidence>
<protein>
    <submittedName>
        <fullName evidence="15">Zn-dependent protease with chaperone function</fullName>
    </submittedName>
</protein>
<dbReference type="GO" id="GO:0046872">
    <property type="term" value="F:metal ion binding"/>
    <property type="evidence" value="ECO:0007669"/>
    <property type="project" value="UniProtKB-KW"/>
</dbReference>
<dbReference type="GO" id="GO:0004222">
    <property type="term" value="F:metalloendopeptidase activity"/>
    <property type="evidence" value="ECO:0007669"/>
    <property type="project" value="InterPro"/>
</dbReference>
<keyword evidence="6" id="KW-0479">Metal-binding</keyword>
<dbReference type="InterPro" id="IPR050083">
    <property type="entry name" value="HtpX_protease"/>
</dbReference>
<evidence type="ECO:0000256" key="8">
    <source>
        <dbReference type="ARBA" id="ARBA00022833"/>
    </source>
</evidence>
<evidence type="ECO:0000256" key="13">
    <source>
        <dbReference type="SAM" id="Phobius"/>
    </source>
</evidence>